<keyword evidence="3" id="KW-1185">Reference proteome</keyword>
<proteinExistence type="predicted"/>
<gene>
    <name evidence="2" type="primary">Dgri\GH24746</name>
    <name evidence="2" type="ORF">Dgri_GH24746</name>
</gene>
<feature type="region of interest" description="Disordered" evidence="1">
    <location>
        <begin position="58"/>
        <end position="82"/>
    </location>
</feature>
<evidence type="ECO:0000313" key="2">
    <source>
        <dbReference type="EMBL" id="EDV92139.1"/>
    </source>
</evidence>
<dbReference type="EMBL" id="CH916371">
    <property type="protein sequence ID" value="EDV92139.1"/>
    <property type="molecule type" value="Genomic_DNA"/>
</dbReference>
<evidence type="ECO:0000313" key="3">
    <source>
        <dbReference type="Proteomes" id="UP000001070"/>
    </source>
</evidence>
<reference evidence="2 3" key="1">
    <citation type="journal article" date="2007" name="Nature">
        <title>Evolution of genes and genomes on the Drosophila phylogeny.</title>
        <authorList>
            <consortium name="Drosophila 12 Genomes Consortium"/>
            <person name="Clark A.G."/>
            <person name="Eisen M.B."/>
            <person name="Smith D.R."/>
            <person name="Bergman C.M."/>
            <person name="Oliver B."/>
            <person name="Markow T.A."/>
            <person name="Kaufman T.C."/>
            <person name="Kellis M."/>
            <person name="Gelbart W."/>
            <person name="Iyer V.N."/>
            <person name="Pollard D.A."/>
            <person name="Sackton T.B."/>
            <person name="Larracuente A.M."/>
            <person name="Singh N.D."/>
            <person name="Abad J.P."/>
            <person name="Abt D.N."/>
            <person name="Adryan B."/>
            <person name="Aguade M."/>
            <person name="Akashi H."/>
            <person name="Anderson W.W."/>
            <person name="Aquadro C.F."/>
            <person name="Ardell D.H."/>
            <person name="Arguello R."/>
            <person name="Artieri C.G."/>
            <person name="Barbash D.A."/>
            <person name="Barker D."/>
            <person name="Barsanti P."/>
            <person name="Batterham P."/>
            <person name="Batzoglou S."/>
            <person name="Begun D."/>
            <person name="Bhutkar A."/>
            <person name="Blanco E."/>
            <person name="Bosak S.A."/>
            <person name="Bradley R.K."/>
            <person name="Brand A.D."/>
            <person name="Brent M.R."/>
            <person name="Brooks A.N."/>
            <person name="Brown R.H."/>
            <person name="Butlin R.K."/>
            <person name="Caggese C."/>
            <person name="Calvi B.R."/>
            <person name="Bernardo de Carvalho A."/>
            <person name="Caspi A."/>
            <person name="Castrezana S."/>
            <person name="Celniker S.E."/>
            <person name="Chang J.L."/>
            <person name="Chapple C."/>
            <person name="Chatterji S."/>
            <person name="Chinwalla A."/>
            <person name="Civetta A."/>
            <person name="Clifton S.W."/>
            <person name="Comeron J.M."/>
            <person name="Costello J.C."/>
            <person name="Coyne J.A."/>
            <person name="Daub J."/>
            <person name="David R.G."/>
            <person name="Delcher A.L."/>
            <person name="Delehaunty K."/>
            <person name="Do C.B."/>
            <person name="Ebling H."/>
            <person name="Edwards K."/>
            <person name="Eickbush T."/>
            <person name="Evans J.D."/>
            <person name="Filipski A."/>
            <person name="Findeiss S."/>
            <person name="Freyhult E."/>
            <person name="Fulton L."/>
            <person name="Fulton R."/>
            <person name="Garcia A.C."/>
            <person name="Gardiner A."/>
            <person name="Garfield D.A."/>
            <person name="Garvin B.E."/>
            <person name="Gibson G."/>
            <person name="Gilbert D."/>
            <person name="Gnerre S."/>
            <person name="Godfrey J."/>
            <person name="Good R."/>
            <person name="Gotea V."/>
            <person name="Gravely B."/>
            <person name="Greenberg A.J."/>
            <person name="Griffiths-Jones S."/>
            <person name="Gross S."/>
            <person name="Guigo R."/>
            <person name="Gustafson E.A."/>
            <person name="Haerty W."/>
            <person name="Hahn M.W."/>
            <person name="Halligan D.L."/>
            <person name="Halpern A.L."/>
            <person name="Halter G.M."/>
            <person name="Han M.V."/>
            <person name="Heger A."/>
            <person name="Hillier L."/>
            <person name="Hinrichs A.S."/>
            <person name="Holmes I."/>
            <person name="Hoskins R.A."/>
            <person name="Hubisz M.J."/>
            <person name="Hultmark D."/>
            <person name="Huntley M.A."/>
            <person name="Jaffe D.B."/>
            <person name="Jagadeeshan S."/>
            <person name="Jeck W.R."/>
            <person name="Johnson J."/>
            <person name="Jones C.D."/>
            <person name="Jordan W.C."/>
            <person name="Karpen G.H."/>
            <person name="Kataoka E."/>
            <person name="Keightley P.D."/>
            <person name="Kheradpour P."/>
            <person name="Kirkness E.F."/>
            <person name="Koerich L.B."/>
            <person name="Kristiansen K."/>
            <person name="Kudrna D."/>
            <person name="Kulathinal R.J."/>
            <person name="Kumar S."/>
            <person name="Kwok R."/>
            <person name="Lander E."/>
            <person name="Langley C.H."/>
            <person name="Lapoint R."/>
            <person name="Lazzaro B.P."/>
            <person name="Lee S.J."/>
            <person name="Levesque L."/>
            <person name="Li R."/>
            <person name="Lin C.F."/>
            <person name="Lin M.F."/>
            <person name="Lindblad-Toh K."/>
            <person name="Llopart A."/>
            <person name="Long M."/>
            <person name="Low L."/>
            <person name="Lozovsky E."/>
            <person name="Lu J."/>
            <person name="Luo M."/>
            <person name="Machado C.A."/>
            <person name="Makalowski W."/>
            <person name="Marzo M."/>
            <person name="Matsuda M."/>
            <person name="Matzkin L."/>
            <person name="McAllister B."/>
            <person name="McBride C.S."/>
            <person name="McKernan B."/>
            <person name="McKernan K."/>
            <person name="Mendez-Lago M."/>
            <person name="Minx P."/>
            <person name="Mollenhauer M.U."/>
            <person name="Montooth K."/>
            <person name="Mount S.M."/>
            <person name="Mu X."/>
            <person name="Myers E."/>
            <person name="Negre B."/>
            <person name="Newfeld S."/>
            <person name="Nielsen R."/>
            <person name="Noor M.A."/>
            <person name="O'Grady P."/>
            <person name="Pachter L."/>
            <person name="Papaceit M."/>
            <person name="Parisi M.J."/>
            <person name="Parisi M."/>
            <person name="Parts L."/>
            <person name="Pedersen J.S."/>
            <person name="Pesole G."/>
            <person name="Phillippy A.M."/>
            <person name="Ponting C.P."/>
            <person name="Pop M."/>
            <person name="Porcelli D."/>
            <person name="Powell J.R."/>
            <person name="Prohaska S."/>
            <person name="Pruitt K."/>
            <person name="Puig M."/>
            <person name="Quesneville H."/>
            <person name="Ram K.R."/>
            <person name="Rand D."/>
            <person name="Rasmussen M.D."/>
            <person name="Reed L.K."/>
            <person name="Reenan R."/>
            <person name="Reily A."/>
            <person name="Remington K.A."/>
            <person name="Rieger T.T."/>
            <person name="Ritchie M.G."/>
            <person name="Robin C."/>
            <person name="Rogers Y.H."/>
            <person name="Rohde C."/>
            <person name="Rozas J."/>
            <person name="Rubenfield M.J."/>
            <person name="Ruiz A."/>
            <person name="Russo S."/>
            <person name="Salzberg S.L."/>
            <person name="Sanchez-Gracia A."/>
            <person name="Saranga D.J."/>
            <person name="Sato H."/>
            <person name="Schaeffer S.W."/>
            <person name="Schatz M.C."/>
            <person name="Schlenke T."/>
            <person name="Schwartz R."/>
            <person name="Segarra C."/>
            <person name="Singh R.S."/>
            <person name="Sirot L."/>
            <person name="Sirota M."/>
            <person name="Sisneros N.B."/>
            <person name="Smith C.D."/>
            <person name="Smith T.F."/>
            <person name="Spieth J."/>
            <person name="Stage D.E."/>
            <person name="Stark A."/>
            <person name="Stephan W."/>
            <person name="Strausberg R.L."/>
            <person name="Strempel S."/>
            <person name="Sturgill D."/>
            <person name="Sutton G."/>
            <person name="Sutton G.G."/>
            <person name="Tao W."/>
            <person name="Teichmann S."/>
            <person name="Tobari Y.N."/>
            <person name="Tomimura Y."/>
            <person name="Tsolas J.M."/>
            <person name="Valente V.L."/>
            <person name="Venter E."/>
            <person name="Venter J.C."/>
            <person name="Vicario S."/>
            <person name="Vieira F.G."/>
            <person name="Vilella A.J."/>
            <person name="Villasante A."/>
            <person name="Walenz B."/>
            <person name="Wang J."/>
            <person name="Wasserman M."/>
            <person name="Watts T."/>
            <person name="Wilson D."/>
            <person name="Wilson R.K."/>
            <person name="Wing R.A."/>
            <person name="Wolfner M.F."/>
            <person name="Wong A."/>
            <person name="Wong G.K."/>
            <person name="Wu C.I."/>
            <person name="Wu G."/>
            <person name="Yamamoto D."/>
            <person name="Yang H.P."/>
            <person name="Yang S.P."/>
            <person name="Yorke J.A."/>
            <person name="Yoshida K."/>
            <person name="Zdobnov E."/>
            <person name="Zhang P."/>
            <person name="Zhang Y."/>
            <person name="Zimin A.V."/>
            <person name="Baldwin J."/>
            <person name="Abdouelleil A."/>
            <person name="Abdulkadir J."/>
            <person name="Abebe A."/>
            <person name="Abera B."/>
            <person name="Abreu J."/>
            <person name="Acer S.C."/>
            <person name="Aftuck L."/>
            <person name="Alexander A."/>
            <person name="An P."/>
            <person name="Anderson E."/>
            <person name="Anderson S."/>
            <person name="Arachi H."/>
            <person name="Azer M."/>
            <person name="Bachantsang P."/>
            <person name="Barry A."/>
            <person name="Bayul T."/>
            <person name="Berlin A."/>
            <person name="Bessette D."/>
            <person name="Bloom T."/>
            <person name="Blye J."/>
            <person name="Boguslavskiy L."/>
            <person name="Bonnet C."/>
            <person name="Boukhgalter B."/>
            <person name="Bourzgui I."/>
            <person name="Brown A."/>
            <person name="Cahill P."/>
            <person name="Channer S."/>
            <person name="Cheshatsang Y."/>
            <person name="Chuda L."/>
            <person name="Citroen M."/>
            <person name="Collymore A."/>
            <person name="Cooke P."/>
            <person name="Costello M."/>
            <person name="D'Aco K."/>
            <person name="Daza R."/>
            <person name="De Haan G."/>
            <person name="DeGray S."/>
            <person name="DeMaso C."/>
            <person name="Dhargay N."/>
            <person name="Dooley K."/>
            <person name="Dooley E."/>
            <person name="Doricent M."/>
            <person name="Dorje P."/>
            <person name="Dorjee K."/>
            <person name="Dupes A."/>
            <person name="Elong R."/>
            <person name="Falk J."/>
            <person name="Farina A."/>
            <person name="Faro S."/>
            <person name="Ferguson D."/>
            <person name="Fisher S."/>
            <person name="Foley C.D."/>
            <person name="Franke A."/>
            <person name="Friedrich D."/>
            <person name="Gadbois L."/>
            <person name="Gearin G."/>
            <person name="Gearin C.R."/>
            <person name="Giannoukos G."/>
            <person name="Goode T."/>
            <person name="Graham J."/>
            <person name="Grandbois E."/>
            <person name="Grewal S."/>
            <person name="Gyaltsen K."/>
            <person name="Hafez N."/>
            <person name="Hagos B."/>
            <person name="Hall J."/>
            <person name="Henson C."/>
            <person name="Hollinger A."/>
            <person name="Honan T."/>
            <person name="Huard M.D."/>
            <person name="Hughes L."/>
            <person name="Hurhula B."/>
            <person name="Husby M.E."/>
            <person name="Kamat A."/>
            <person name="Kanga B."/>
            <person name="Kashin S."/>
            <person name="Khazanovich D."/>
            <person name="Kisner P."/>
            <person name="Lance K."/>
            <person name="Lara M."/>
            <person name="Lee W."/>
            <person name="Lennon N."/>
            <person name="Letendre F."/>
            <person name="LeVine R."/>
            <person name="Lipovsky A."/>
            <person name="Liu X."/>
            <person name="Liu J."/>
            <person name="Liu S."/>
            <person name="Lokyitsang T."/>
            <person name="Lokyitsang Y."/>
            <person name="Lubonja R."/>
            <person name="Lui A."/>
            <person name="MacDonald P."/>
            <person name="Magnisalis V."/>
            <person name="Maru K."/>
            <person name="Matthews C."/>
            <person name="McCusker W."/>
            <person name="McDonough S."/>
            <person name="Mehta T."/>
            <person name="Meldrim J."/>
            <person name="Meneus L."/>
            <person name="Mihai O."/>
            <person name="Mihalev A."/>
            <person name="Mihova T."/>
            <person name="Mittelman R."/>
            <person name="Mlenga V."/>
            <person name="Montmayeur A."/>
            <person name="Mulrain L."/>
            <person name="Navidi A."/>
            <person name="Naylor J."/>
            <person name="Negash T."/>
            <person name="Nguyen T."/>
            <person name="Nguyen N."/>
            <person name="Nicol R."/>
            <person name="Norbu C."/>
            <person name="Norbu N."/>
            <person name="Novod N."/>
            <person name="O'Neill B."/>
            <person name="Osman S."/>
            <person name="Markiewicz E."/>
            <person name="Oyono O.L."/>
            <person name="Patti C."/>
            <person name="Phunkhang P."/>
            <person name="Pierre F."/>
            <person name="Priest M."/>
            <person name="Raghuraman S."/>
            <person name="Rege F."/>
            <person name="Reyes R."/>
            <person name="Rise C."/>
            <person name="Rogov P."/>
            <person name="Ross K."/>
            <person name="Ryan E."/>
            <person name="Settipalli S."/>
            <person name="Shea T."/>
            <person name="Sherpa N."/>
            <person name="Shi L."/>
            <person name="Shih D."/>
            <person name="Sparrow T."/>
            <person name="Spaulding J."/>
            <person name="Stalker J."/>
            <person name="Stange-Thomann N."/>
            <person name="Stavropoulos S."/>
            <person name="Stone C."/>
            <person name="Strader C."/>
            <person name="Tesfaye S."/>
            <person name="Thomson T."/>
            <person name="Thoulutsang Y."/>
            <person name="Thoulutsang D."/>
            <person name="Topham K."/>
            <person name="Topping I."/>
            <person name="Tsamla T."/>
            <person name="Vassiliev H."/>
            <person name="Vo A."/>
            <person name="Wangchuk T."/>
            <person name="Wangdi T."/>
            <person name="Weiand M."/>
            <person name="Wilkinson J."/>
            <person name="Wilson A."/>
            <person name="Yadav S."/>
            <person name="Young G."/>
            <person name="Yu Q."/>
            <person name="Zembek L."/>
            <person name="Zhong D."/>
            <person name="Zimmer A."/>
            <person name="Zwirko Z."/>
            <person name="Jaffe D.B."/>
            <person name="Alvarez P."/>
            <person name="Brockman W."/>
            <person name="Butler J."/>
            <person name="Chin C."/>
            <person name="Gnerre S."/>
            <person name="Grabherr M."/>
            <person name="Kleber M."/>
            <person name="Mauceli E."/>
            <person name="MacCallum I."/>
        </authorList>
    </citation>
    <scope>NUCLEOTIDE SEQUENCE [LARGE SCALE GENOMIC DNA]</scope>
    <source>
        <strain evidence="3">Tucson 15287-2541.00</strain>
    </source>
</reference>
<dbReference type="Proteomes" id="UP000001070">
    <property type="component" value="Unassembled WGS sequence"/>
</dbReference>
<dbReference type="HOGENOM" id="CLU_2560668_0_0_1"/>
<dbReference type="AlphaFoldDB" id="B4JN46"/>
<organism evidence="3">
    <name type="scientific">Drosophila grimshawi</name>
    <name type="common">Hawaiian fruit fly</name>
    <name type="synonym">Idiomyia grimshawi</name>
    <dbReference type="NCBI Taxonomy" id="7222"/>
    <lineage>
        <taxon>Eukaryota</taxon>
        <taxon>Metazoa</taxon>
        <taxon>Ecdysozoa</taxon>
        <taxon>Arthropoda</taxon>
        <taxon>Hexapoda</taxon>
        <taxon>Insecta</taxon>
        <taxon>Pterygota</taxon>
        <taxon>Neoptera</taxon>
        <taxon>Endopterygota</taxon>
        <taxon>Diptera</taxon>
        <taxon>Brachycera</taxon>
        <taxon>Muscomorpha</taxon>
        <taxon>Ephydroidea</taxon>
        <taxon>Drosophilidae</taxon>
        <taxon>Drosophila</taxon>
        <taxon>Hawaiian Drosophila</taxon>
    </lineage>
</organism>
<protein>
    <submittedName>
        <fullName evidence="2">GH24746</fullName>
    </submittedName>
</protein>
<name>B4JN46_DROGR</name>
<dbReference type="InParanoid" id="B4JN46"/>
<evidence type="ECO:0000256" key="1">
    <source>
        <dbReference type="SAM" id="MobiDB-lite"/>
    </source>
</evidence>
<accession>B4JN46</accession>
<sequence length="82" mass="8593">MMMAAGHADVPTAPPRPVPYSSVPSCPVLPCPALLCPTQSSAVVRGVAAKYLVQGKRGHGARVSDDLQHIQKPQAKASRAHK</sequence>